<feature type="compositionally biased region" description="Low complexity" evidence="1">
    <location>
        <begin position="363"/>
        <end position="377"/>
    </location>
</feature>
<dbReference type="PROSITE" id="PS50982">
    <property type="entry name" value="MBD"/>
    <property type="match status" value="1"/>
</dbReference>
<proteinExistence type="predicted"/>
<dbReference type="SMART" id="SM00391">
    <property type="entry name" value="MBD"/>
    <property type="match status" value="1"/>
</dbReference>
<evidence type="ECO:0000313" key="4">
    <source>
        <dbReference type="Proteomes" id="UP001153712"/>
    </source>
</evidence>
<feature type="compositionally biased region" description="Basic and acidic residues" evidence="1">
    <location>
        <begin position="417"/>
        <end position="429"/>
    </location>
</feature>
<dbReference type="InterPro" id="IPR011011">
    <property type="entry name" value="Znf_FYVE_PHD"/>
</dbReference>
<protein>
    <recommendedName>
        <fullName evidence="2">MBD domain-containing protein</fullName>
    </recommendedName>
</protein>
<feature type="region of interest" description="Disordered" evidence="1">
    <location>
        <begin position="667"/>
        <end position="702"/>
    </location>
</feature>
<dbReference type="OrthoDB" id="61560at2759"/>
<feature type="compositionally biased region" description="Low complexity" evidence="1">
    <location>
        <begin position="730"/>
        <end position="759"/>
    </location>
</feature>
<dbReference type="Gene3D" id="3.80.10.10">
    <property type="entry name" value="Ribonuclease Inhibitor"/>
    <property type="match status" value="1"/>
</dbReference>
<dbReference type="SUPFAM" id="SSF81383">
    <property type="entry name" value="F-box domain"/>
    <property type="match status" value="1"/>
</dbReference>
<dbReference type="Gene3D" id="1.20.1280.50">
    <property type="match status" value="1"/>
</dbReference>
<evidence type="ECO:0000313" key="3">
    <source>
        <dbReference type="EMBL" id="CAG9861460.1"/>
    </source>
</evidence>
<dbReference type="PANTHER" id="PTHR15739">
    <property type="entry name" value="ZINC FINGER PROTEIN"/>
    <property type="match status" value="1"/>
</dbReference>
<dbReference type="AlphaFoldDB" id="A0A9N9TTE3"/>
<dbReference type="SUPFAM" id="SSF57903">
    <property type="entry name" value="FYVE/PHD zinc finger"/>
    <property type="match status" value="1"/>
</dbReference>
<dbReference type="InterPro" id="IPR001810">
    <property type="entry name" value="F-box_dom"/>
</dbReference>
<feature type="region of interest" description="Disordered" evidence="1">
    <location>
        <begin position="1"/>
        <end position="146"/>
    </location>
</feature>
<dbReference type="Gene3D" id="3.30.890.10">
    <property type="entry name" value="Methyl-cpg-binding Protein 2, Chain A"/>
    <property type="match status" value="1"/>
</dbReference>
<accession>A0A9N9TTE3</accession>
<feature type="compositionally biased region" description="Basic residues" evidence="1">
    <location>
        <begin position="1"/>
        <end position="13"/>
    </location>
</feature>
<dbReference type="CDD" id="cd00122">
    <property type="entry name" value="MBD"/>
    <property type="match status" value="1"/>
</dbReference>
<dbReference type="PANTHER" id="PTHR15739:SF5">
    <property type="entry name" value="LD23158P"/>
    <property type="match status" value="1"/>
</dbReference>
<dbReference type="Pfam" id="PF01429">
    <property type="entry name" value="MBD"/>
    <property type="match status" value="1"/>
</dbReference>
<dbReference type="InterPro" id="IPR036047">
    <property type="entry name" value="F-box-like_dom_sf"/>
</dbReference>
<sequence length="1201" mass="132640">MDTRKRGRGKPKSPAHAAGESAAPAEPQIEIAPKLTPEKNRSESADKEAEITKENVGNGKADEIEPTEKPKDESSTESKPEPVTEPHLEQKTESKQLEDHNSIMESVERQVESIMMGTDPIKDHVTDDSITKEDDSKEKALKGKKRKIDLDTSKLDDDQMNVDMYPIGTKEILGKGKRARIPNKRYSDVLLSPTHSKKTSLTAVENGNVIEKVDKPQEKVEKPQEKVEKALEKAPEKLERTESTNSGNETDTSMGHSDPKYLKPFEFGWKRELVWRLTYDESKGRQGDVYYFTPTGKKVRSRREVVEHLTGKDLTIDNFSFSKEEIGIGDPELEIIRNAKVGNTDKSLIKQAVNRSLKNTPVSSPKSPKMPSCASSKNFGSKVSSPKLASPKVETTEAAISPSKIKPAKNIRMKTPAKKDVKETKKVETPEEQMEVDEPPAKTLSSKKGRKLSCDDTETGGNVSSPDKPCQPCSIRCKGVRGVVPTLQCRICLCLYHHECVGVSSALLLLPYVCKNCHLEGQEQTPVQATLPLPPLTPINVLKSAGNQSNALPKLQRIPKPSTDDPEAPVDPLPLPEPPKLTPRPPQTDETKSLVGSLTTWLPHNSKIIDSIQATGEAQAGVPRPQYIEILAGRKFLVIPKHNFLTISPPAAATAVGDADDALLNADSADSADSRIKIEPDSPSKPENSQTPEAMPSDAEGFSDEKDAAASALMDVTECGSSSMSESFGAKKPSISSPSSAVVNNTSSVSTPAGHPKTTTTLKKRTIKLRSITTSSDEKDKDENKFMFNYLQNLSYGYNTLLYVFQYLKVQDLLRASCVCTMWRDIAGHPMLWKTVRMKNSQVHSFDGLANSLRKHGTVHLDLRKMLLPNGGDEIWPEFSKAIAKVETLRRIELCRCPASVVENLAASNPRLEVINAVTIKCESMNLEPLKSLKDINELRLKSTGGLTLTSNIDSLKFMKGLKHLSLTSIKDLDKMNLDVIAELANLESLDLGECTDFPKDFGDTILIKLTKLERLRLEKGQGNCHTFEILEAVKQMDKLDQLELVNFDIKSGFDKALGVCHNIKKLLIIPTYISQSATTNHMVLGGVRRLQKTLSHFVWGVTLELLRVTELFVDQCEEPKDKKDKVQVGNGDCIPVLKPVPLVLDKNSEVSPAFEPPQVEILALPSLQKLLMQNLPTTRVKILKIPFHATWRQSITDSVN</sequence>
<evidence type="ECO:0000259" key="2">
    <source>
        <dbReference type="PROSITE" id="PS50982"/>
    </source>
</evidence>
<feature type="compositionally biased region" description="Basic and acidic residues" evidence="1">
    <location>
        <begin position="211"/>
        <end position="242"/>
    </location>
</feature>
<dbReference type="EMBL" id="OU900097">
    <property type="protein sequence ID" value="CAG9861460.1"/>
    <property type="molecule type" value="Genomic_DNA"/>
</dbReference>
<feature type="domain" description="MBD" evidence="2">
    <location>
        <begin position="255"/>
        <end position="326"/>
    </location>
</feature>
<feature type="compositionally biased region" description="Basic and acidic residues" evidence="1">
    <location>
        <begin position="672"/>
        <end position="684"/>
    </location>
</feature>
<dbReference type="InterPro" id="IPR032675">
    <property type="entry name" value="LRR_dom_sf"/>
</dbReference>
<feature type="compositionally biased region" description="Polar residues" evidence="1">
    <location>
        <begin position="243"/>
        <end position="255"/>
    </location>
</feature>
<feature type="compositionally biased region" description="Low complexity" evidence="1">
    <location>
        <begin position="14"/>
        <end position="33"/>
    </location>
</feature>
<dbReference type="InterPro" id="IPR016177">
    <property type="entry name" value="DNA-bd_dom_sf"/>
</dbReference>
<dbReference type="SUPFAM" id="SSF52058">
    <property type="entry name" value="L domain-like"/>
    <property type="match status" value="1"/>
</dbReference>
<reference evidence="3" key="1">
    <citation type="submission" date="2022-01" db="EMBL/GenBank/DDBJ databases">
        <authorList>
            <person name="King R."/>
        </authorList>
    </citation>
    <scope>NUCLEOTIDE SEQUENCE</scope>
</reference>
<dbReference type="InterPro" id="IPR052283">
    <property type="entry name" value="GenomicStab_NeuMorph_Reg"/>
</dbReference>
<feature type="region of interest" description="Disordered" evidence="1">
    <location>
        <begin position="199"/>
        <end position="258"/>
    </location>
</feature>
<dbReference type="InterPro" id="IPR001739">
    <property type="entry name" value="Methyl_CpG_DNA-bd"/>
</dbReference>
<feature type="compositionally biased region" description="Basic and acidic residues" evidence="1">
    <location>
        <begin position="60"/>
        <end position="111"/>
    </location>
</feature>
<feature type="compositionally biased region" description="Polar residues" evidence="1">
    <location>
        <begin position="353"/>
        <end position="362"/>
    </location>
</feature>
<feature type="compositionally biased region" description="Basic and acidic residues" evidence="1">
    <location>
        <begin position="36"/>
        <end position="53"/>
    </location>
</feature>
<feature type="region of interest" description="Disordered" evidence="1">
    <location>
        <begin position="353"/>
        <end position="400"/>
    </location>
</feature>
<keyword evidence="4" id="KW-1185">Reference proteome</keyword>
<evidence type="ECO:0000256" key="1">
    <source>
        <dbReference type="SAM" id="MobiDB-lite"/>
    </source>
</evidence>
<gene>
    <name evidence="3" type="ORF">PHYEVI_LOCUS7799</name>
</gene>
<dbReference type="SUPFAM" id="SSF54171">
    <property type="entry name" value="DNA-binding domain"/>
    <property type="match status" value="1"/>
</dbReference>
<feature type="region of interest" description="Disordered" evidence="1">
    <location>
        <begin position="724"/>
        <end position="759"/>
    </location>
</feature>
<dbReference type="Proteomes" id="UP001153712">
    <property type="component" value="Chromosome 4"/>
</dbReference>
<dbReference type="Pfam" id="PF12937">
    <property type="entry name" value="F-box-like"/>
    <property type="match status" value="1"/>
</dbReference>
<feature type="compositionally biased region" description="Basic and acidic residues" evidence="1">
    <location>
        <begin position="120"/>
        <end position="141"/>
    </location>
</feature>
<feature type="compositionally biased region" description="Pro residues" evidence="1">
    <location>
        <begin position="569"/>
        <end position="586"/>
    </location>
</feature>
<name>A0A9N9TTE3_PHYSR</name>
<feature type="region of interest" description="Disordered" evidence="1">
    <location>
        <begin position="550"/>
        <end position="595"/>
    </location>
</feature>
<feature type="region of interest" description="Disordered" evidence="1">
    <location>
        <begin position="416"/>
        <end position="465"/>
    </location>
</feature>
<organism evidence="3 4">
    <name type="scientific">Phyllotreta striolata</name>
    <name type="common">Striped flea beetle</name>
    <name type="synonym">Crioceris striolata</name>
    <dbReference type="NCBI Taxonomy" id="444603"/>
    <lineage>
        <taxon>Eukaryota</taxon>
        <taxon>Metazoa</taxon>
        <taxon>Ecdysozoa</taxon>
        <taxon>Arthropoda</taxon>
        <taxon>Hexapoda</taxon>
        <taxon>Insecta</taxon>
        <taxon>Pterygota</taxon>
        <taxon>Neoptera</taxon>
        <taxon>Endopterygota</taxon>
        <taxon>Coleoptera</taxon>
        <taxon>Polyphaga</taxon>
        <taxon>Cucujiformia</taxon>
        <taxon>Chrysomeloidea</taxon>
        <taxon>Chrysomelidae</taxon>
        <taxon>Galerucinae</taxon>
        <taxon>Alticini</taxon>
        <taxon>Phyllotreta</taxon>
    </lineage>
</organism>
<dbReference type="GO" id="GO:0003677">
    <property type="term" value="F:DNA binding"/>
    <property type="evidence" value="ECO:0007669"/>
    <property type="project" value="InterPro"/>
</dbReference>